<evidence type="ECO:0000313" key="2">
    <source>
        <dbReference type="EMBL" id="AWM30278.1"/>
    </source>
</evidence>
<proteinExistence type="evidence at transcript level"/>
<protein>
    <submittedName>
        <fullName evidence="2">Np21</fullName>
    </submittedName>
</protein>
<sequence length="94" mass="10199">MACTCSVLLASVLLNSCLCLRVCSSSGSVPWSSFGVGKRMAFISPMSIIPESTAKCCNFKGNRENVNWMSNFILSIKLCTKSAWKLNDTTSCSM</sequence>
<organism evidence="2">
    <name type="scientific">Stichopus japonicus</name>
    <name type="common">Sea cucumber</name>
    <dbReference type="NCBI Taxonomy" id="307972"/>
    <lineage>
        <taxon>Eukaryota</taxon>
        <taxon>Metazoa</taxon>
        <taxon>Echinodermata</taxon>
        <taxon>Eleutherozoa</taxon>
        <taxon>Echinozoa</taxon>
        <taxon>Holothuroidea</taxon>
        <taxon>Aspidochirotacea</taxon>
        <taxon>Aspidochirotida</taxon>
        <taxon>Stichopodidae</taxon>
        <taxon>Apostichopus</taxon>
    </lineage>
</organism>
<dbReference type="AlphaFoldDB" id="A0A2U8RLL9"/>
<keyword evidence="1" id="KW-0732">Signal</keyword>
<accession>A0A2U8RLL9</accession>
<dbReference type="EMBL" id="MF422082">
    <property type="protein sequence ID" value="AWM30278.1"/>
    <property type="molecule type" value="mRNA"/>
</dbReference>
<reference evidence="2" key="1">
    <citation type="submission" date="2017-06" db="EMBL/GenBank/DDBJ databases">
        <title>Neuropeptide precursor identification based on transcriptomic and neuropeptidomic analysis of circumoral nerve ring in sea cucumber.</title>
        <authorList>
            <person name="Chen M.Y."/>
            <person name="Hou Y.Y."/>
            <person name="Elphick M.R."/>
        </authorList>
    </citation>
    <scope>NUCLEOTIDE SEQUENCE</scope>
    <source>
        <tissue evidence="2">Circumoral nerve ring</tissue>
    </source>
</reference>
<evidence type="ECO:0000256" key="1">
    <source>
        <dbReference type="SAM" id="SignalP"/>
    </source>
</evidence>
<name>A0A2U8RLL9_STIJA</name>
<feature type="signal peptide" evidence="1">
    <location>
        <begin position="1"/>
        <end position="19"/>
    </location>
</feature>
<feature type="chain" id="PRO_5015965664" evidence="1">
    <location>
        <begin position="20"/>
        <end position="94"/>
    </location>
</feature>